<organism evidence="2 3">
    <name type="scientific">Corynespora cassiicola Philippines</name>
    <dbReference type="NCBI Taxonomy" id="1448308"/>
    <lineage>
        <taxon>Eukaryota</taxon>
        <taxon>Fungi</taxon>
        <taxon>Dikarya</taxon>
        <taxon>Ascomycota</taxon>
        <taxon>Pezizomycotina</taxon>
        <taxon>Dothideomycetes</taxon>
        <taxon>Pleosporomycetidae</taxon>
        <taxon>Pleosporales</taxon>
        <taxon>Corynesporascaceae</taxon>
        <taxon>Corynespora</taxon>
    </lineage>
</organism>
<gene>
    <name evidence="2" type="ORF">BS50DRAFT_581698</name>
</gene>
<dbReference type="Proteomes" id="UP000240883">
    <property type="component" value="Unassembled WGS sequence"/>
</dbReference>
<keyword evidence="3" id="KW-1185">Reference proteome</keyword>
<feature type="region of interest" description="Disordered" evidence="1">
    <location>
        <begin position="1"/>
        <end position="40"/>
    </location>
</feature>
<feature type="region of interest" description="Disordered" evidence="1">
    <location>
        <begin position="233"/>
        <end position="259"/>
    </location>
</feature>
<evidence type="ECO:0000313" key="3">
    <source>
        <dbReference type="Proteomes" id="UP000240883"/>
    </source>
</evidence>
<evidence type="ECO:0000313" key="2">
    <source>
        <dbReference type="EMBL" id="PSN74947.1"/>
    </source>
</evidence>
<dbReference type="EMBL" id="KZ678128">
    <property type="protein sequence ID" value="PSN74947.1"/>
    <property type="molecule type" value="Genomic_DNA"/>
</dbReference>
<feature type="compositionally biased region" description="Polar residues" evidence="1">
    <location>
        <begin position="506"/>
        <end position="527"/>
    </location>
</feature>
<accession>A0A2T2PBB2</accession>
<evidence type="ECO:0000256" key="1">
    <source>
        <dbReference type="SAM" id="MobiDB-lite"/>
    </source>
</evidence>
<reference evidence="2 3" key="1">
    <citation type="journal article" date="2018" name="Front. Microbiol.">
        <title>Genome-Wide Analysis of Corynespora cassiicola Leaf Fall Disease Putative Effectors.</title>
        <authorList>
            <person name="Lopez D."/>
            <person name="Ribeiro S."/>
            <person name="Label P."/>
            <person name="Fumanal B."/>
            <person name="Venisse J.S."/>
            <person name="Kohler A."/>
            <person name="de Oliveira R.R."/>
            <person name="Labutti K."/>
            <person name="Lipzen A."/>
            <person name="Lail K."/>
            <person name="Bauer D."/>
            <person name="Ohm R.A."/>
            <person name="Barry K.W."/>
            <person name="Spatafora J."/>
            <person name="Grigoriev I.V."/>
            <person name="Martin F.M."/>
            <person name="Pujade-Renaud V."/>
        </authorList>
    </citation>
    <scope>NUCLEOTIDE SEQUENCE [LARGE SCALE GENOMIC DNA]</scope>
    <source>
        <strain evidence="2 3">Philippines</strain>
    </source>
</reference>
<feature type="region of interest" description="Disordered" evidence="1">
    <location>
        <begin position="500"/>
        <end position="545"/>
    </location>
</feature>
<name>A0A2T2PBB2_CORCC</name>
<dbReference type="AlphaFoldDB" id="A0A2T2PBB2"/>
<proteinExistence type="predicted"/>
<protein>
    <submittedName>
        <fullName evidence="2">Uncharacterized protein</fullName>
    </submittedName>
</protein>
<feature type="region of interest" description="Disordered" evidence="1">
    <location>
        <begin position="418"/>
        <end position="442"/>
    </location>
</feature>
<sequence>MADREETLGTGEAYGTGLTAGQYPHPPRRGTGSTVSSDKYGPMPPGFYTLPIHGNCPRCHHHHKAARIRVRITADSTQASHIYCERCDQRWLTLNGINSTRISLLSTQSTELDSLEKDFRRTLVSMVKSVTAIASPTLANIPESSSKLPSREHSLRRTKTYRSLDHAQDALAAVPGKGLFLPATHTSGRKSPKSRGPSFRTIIIEDPKNIKTMYRLIKQKFKERFPSLANFRRKPRVKSQKEASMATKGQGKLPMERGNENESPYVFDSKNSNEEQSACVKEHSDQRPESGKCTCALRATERLERFDTEKIKRMDSFERSAWVRQQVSASKCCCRDSCLCTSPPRLVDRGTQVEPVQLSPIFLPELHHRRSYPELSFLGSHFEIPIGIANPHPETLSIATRTSQVDTVVESIPATSAPRGSLLSIGQNPRHPPRSSRPLSIRSNSPQSWLYLRQQALTSQSSIDTMATGAAVRNFHETWRSGTERYSNASLAATIFGHPDSPNHLARTSLSMPGPTDSSSNMQTFTQPPTPHLNGYSTSDERNRT</sequence>
<dbReference type="OrthoDB" id="3945111at2759"/>